<reference evidence="1 2" key="1">
    <citation type="submission" date="2019-06" db="EMBL/GenBank/DDBJ databases">
        <title>WGS assembly of Gossypium darwinii.</title>
        <authorList>
            <person name="Chen Z.J."/>
            <person name="Sreedasyam A."/>
            <person name="Ando A."/>
            <person name="Song Q."/>
            <person name="De L."/>
            <person name="Hulse-Kemp A."/>
            <person name="Ding M."/>
            <person name="Ye W."/>
            <person name="Kirkbride R."/>
            <person name="Jenkins J."/>
            <person name="Plott C."/>
            <person name="Lovell J."/>
            <person name="Lin Y.-M."/>
            <person name="Vaughn R."/>
            <person name="Liu B."/>
            <person name="Li W."/>
            <person name="Simpson S."/>
            <person name="Scheffler B."/>
            <person name="Saski C."/>
            <person name="Grover C."/>
            <person name="Hu G."/>
            <person name="Conover J."/>
            <person name="Carlson J."/>
            <person name="Shu S."/>
            <person name="Boston L."/>
            <person name="Williams M."/>
            <person name="Peterson D."/>
            <person name="Mcgee K."/>
            <person name="Jones D."/>
            <person name="Wendel J."/>
            <person name="Stelly D."/>
            <person name="Grimwood J."/>
            <person name="Schmutz J."/>
        </authorList>
    </citation>
    <scope>NUCLEOTIDE SEQUENCE [LARGE SCALE GENOMIC DNA]</scope>
    <source>
        <strain evidence="1">1808015.09</strain>
    </source>
</reference>
<accession>A0A5D2EZ28</accession>
<evidence type="ECO:0000313" key="1">
    <source>
        <dbReference type="EMBL" id="TYG97848.1"/>
    </source>
</evidence>
<name>A0A5D2EZ28_GOSDA</name>
<dbReference type="Proteomes" id="UP000323506">
    <property type="component" value="Chromosome A10"/>
</dbReference>
<sequence>MISTVDGGRGHVKLGVRRMEGRWLVPRAVVVERVMAKAEGEWRLKTLVARVCC</sequence>
<protein>
    <submittedName>
        <fullName evidence="1">Uncharacterized protein</fullName>
    </submittedName>
</protein>
<dbReference type="EMBL" id="CM017697">
    <property type="protein sequence ID" value="TYG97848.1"/>
    <property type="molecule type" value="Genomic_DNA"/>
</dbReference>
<proteinExistence type="predicted"/>
<keyword evidence="2" id="KW-1185">Reference proteome</keyword>
<gene>
    <name evidence="1" type="ORF">ES288_A10G070200v1</name>
</gene>
<evidence type="ECO:0000313" key="2">
    <source>
        <dbReference type="Proteomes" id="UP000323506"/>
    </source>
</evidence>
<dbReference type="AlphaFoldDB" id="A0A5D2EZ28"/>
<organism evidence="1 2">
    <name type="scientific">Gossypium darwinii</name>
    <name type="common">Darwin's cotton</name>
    <name type="synonym">Gossypium barbadense var. darwinii</name>
    <dbReference type="NCBI Taxonomy" id="34276"/>
    <lineage>
        <taxon>Eukaryota</taxon>
        <taxon>Viridiplantae</taxon>
        <taxon>Streptophyta</taxon>
        <taxon>Embryophyta</taxon>
        <taxon>Tracheophyta</taxon>
        <taxon>Spermatophyta</taxon>
        <taxon>Magnoliopsida</taxon>
        <taxon>eudicotyledons</taxon>
        <taxon>Gunneridae</taxon>
        <taxon>Pentapetalae</taxon>
        <taxon>rosids</taxon>
        <taxon>malvids</taxon>
        <taxon>Malvales</taxon>
        <taxon>Malvaceae</taxon>
        <taxon>Malvoideae</taxon>
        <taxon>Gossypium</taxon>
    </lineage>
</organism>